<keyword evidence="1" id="KW-1133">Transmembrane helix</keyword>
<reference evidence="2" key="1">
    <citation type="submission" date="2019-03" db="EMBL/GenBank/DDBJ databases">
        <authorList>
            <consortium name="Pathogen Informatics"/>
        </authorList>
    </citation>
    <scope>NUCLEOTIDE SEQUENCE</scope>
    <source>
        <strain evidence="2">5012STDY7626356</strain>
    </source>
</reference>
<gene>
    <name evidence="2" type="ORF">SAMEA4873557_03036</name>
</gene>
<name>A0A486UAC0_KLEPN</name>
<dbReference type="EMBL" id="CAAHDE010000005">
    <property type="protein sequence ID" value="VGM35607.1"/>
    <property type="molecule type" value="Genomic_DNA"/>
</dbReference>
<dbReference type="RefSeq" id="WP_023313528.1">
    <property type="nucleotide sequence ID" value="NZ_BAACAG010000037.1"/>
</dbReference>
<keyword evidence="1" id="KW-0472">Membrane</keyword>
<evidence type="ECO:0000256" key="1">
    <source>
        <dbReference type="SAM" id="Phobius"/>
    </source>
</evidence>
<accession>A0A486UAC0</accession>
<sequence length="253" mass="29227">MSQQSTMSRVSQKPFHCINGSRDVVNPDHCPSRLVLLKFGVKGRKVVINSLFIALALAPSKMKAQCIEVKLPLYTNNFSFPQALQFGGKKQLYGVGNRIEFIKPVPGERALIAIPQPKTKGNQSPDEHDQGRVGIEQQNELSPDASHKFWRLLLIQLSVFAAAFPAGVYISMRRNIHRDWRQHIPKGRLPKAPVMGMLSIWFFPRKIKPLSWQVWEQRSWFLDMKIRYGFEIAYRDTWYWKKLSLRGGKREPK</sequence>
<evidence type="ECO:0000313" key="2">
    <source>
        <dbReference type="EMBL" id="VGM35607.1"/>
    </source>
</evidence>
<organism evidence="2">
    <name type="scientific">Klebsiella pneumoniae</name>
    <dbReference type="NCBI Taxonomy" id="573"/>
    <lineage>
        <taxon>Bacteria</taxon>
        <taxon>Pseudomonadati</taxon>
        <taxon>Pseudomonadota</taxon>
        <taxon>Gammaproteobacteria</taxon>
        <taxon>Enterobacterales</taxon>
        <taxon>Enterobacteriaceae</taxon>
        <taxon>Klebsiella/Raoultella group</taxon>
        <taxon>Klebsiella</taxon>
        <taxon>Klebsiella pneumoniae complex</taxon>
    </lineage>
</organism>
<keyword evidence="1" id="KW-0812">Transmembrane</keyword>
<dbReference type="AlphaFoldDB" id="A0A486UAC0"/>
<feature type="transmembrane region" description="Helical" evidence="1">
    <location>
        <begin position="149"/>
        <end position="172"/>
    </location>
</feature>
<protein>
    <submittedName>
        <fullName evidence="2">Uncharacterized protein</fullName>
    </submittedName>
</protein>
<proteinExistence type="predicted"/>